<dbReference type="GO" id="GO:0005524">
    <property type="term" value="F:ATP binding"/>
    <property type="evidence" value="ECO:0007669"/>
    <property type="project" value="UniProtKB-UniRule"/>
</dbReference>
<evidence type="ECO:0000256" key="7">
    <source>
        <dbReference type="ARBA" id="ARBA00022741"/>
    </source>
</evidence>
<evidence type="ECO:0000256" key="1">
    <source>
        <dbReference type="ARBA" id="ARBA00004496"/>
    </source>
</evidence>
<dbReference type="InterPro" id="IPR006195">
    <property type="entry name" value="aa-tRNA-synth_II"/>
</dbReference>
<dbReference type="GO" id="GO:0006432">
    <property type="term" value="P:phenylalanyl-tRNA aminoacylation"/>
    <property type="evidence" value="ECO:0007669"/>
    <property type="project" value="UniProtKB-UniRule"/>
</dbReference>
<comment type="catalytic activity">
    <reaction evidence="12 13">
        <text>tRNA(Phe) + L-phenylalanine + ATP = L-phenylalanyl-tRNA(Phe) + AMP + diphosphate + H(+)</text>
        <dbReference type="Rhea" id="RHEA:19413"/>
        <dbReference type="Rhea" id="RHEA-COMP:9668"/>
        <dbReference type="Rhea" id="RHEA-COMP:9699"/>
        <dbReference type="ChEBI" id="CHEBI:15378"/>
        <dbReference type="ChEBI" id="CHEBI:30616"/>
        <dbReference type="ChEBI" id="CHEBI:33019"/>
        <dbReference type="ChEBI" id="CHEBI:58095"/>
        <dbReference type="ChEBI" id="CHEBI:78442"/>
        <dbReference type="ChEBI" id="CHEBI:78531"/>
        <dbReference type="ChEBI" id="CHEBI:456215"/>
        <dbReference type="EC" id="6.1.1.20"/>
    </reaction>
</comment>
<dbReference type="GO" id="GO:0000287">
    <property type="term" value="F:magnesium ion binding"/>
    <property type="evidence" value="ECO:0007669"/>
    <property type="project" value="UniProtKB-UniRule"/>
</dbReference>
<dbReference type="GO" id="GO:0005737">
    <property type="term" value="C:cytoplasm"/>
    <property type="evidence" value="ECO:0007669"/>
    <property type="project" value="UniProtKB-SubCell"/>
</dbReference>
<evidence type="ECO:0000256" key="3">
    <source>
        <dbReference type="ARBA" id="ARBA00011209"/>
    </source>
</evidence>
<comment type="cofactor">
    <cofactor evidence="13">
        <name>Mg(2+)</name>
        <dbReference type="ChEBI" id="CHEBI:18420"/>
    </cofactor>
    <text evidence="13">Binds 2 magnesium ions per tetramer.</text>
</comment>
<evidence type="ECO:0000256" key="2">
    <source>
        <dbReference type="ARBA" id="ARBA00010207"/>
    </source>
</evidence>
<keyword evidence="11 13" id="KW-0030">Aminoacyl-tRNA synthetase</keyword>
<dbReference type="EMBL" id="VIGC01000009">
    <property type="protein sequence ID" value="TQE96179.1"/>
    <property type="molecule type" value="Genomic_DNA"/>
</dbReference>
<evidence type="ECO:0000313" key="16">
    <source>
        <dbReference type="Proteomes" id="UP000317371"/>
    </source>
</evidence>
<dbReference type="InterPro" id="IPR004188">
    <property type="entry name" value="Phe-tRNA_ligase_II_N"/>
</dbReference>
<dbReference type="NCBIfam" id="TIGR00468">
    <property type="entry name" value="pheS"/>
    <property type="match status" value="1"/>
</dbReference>
<comment type="subcellular location">
    <subcellularLocation>
        <location evidence="1 13">Cytoplasm</location>
    </subcellularLocation>
</comment>
<evidence type="ECO:0000256" key="5">
    <source>
        <dbReference type="ARBA" id="ARBA00022598"/>
    </source>
</evidence>
<dbReference type="SUPFAM" id="SSF46589">
    <property type="entry name" value="tRNA-binding arm"/>
    <property type="match status" value="1"/>
</dbReference>
<evidence type="ECO:0000256" key="4">
    <source>
        <dbReference type="ARBA" id="ARBA00022490"/>
    </source>
</evidence>
<dbReference type="RefSeq" id="WP_141609732.1">
    <property type="nucleotide sequence ID" value="NZ_VIGC02000009.1"/>
</dbReference>
<dbReference type="InterPro" id="IPR002319">
    <property type="entry name" value="Phenylalanyl-tRNA_Synthase"/>
</dbReference>
<accession>A0A540VHD2</accession>
<comment type="similarity">
    <text evidence="2 13">Belongs to the class-II aminoacyl-tRNA synthetase family. Phe-tRNA synthetase alpha subunit type 1 subfamily.</text>
</comment>
<dbReference type="InParanoid" id="A0A540VHD2"/>
<proteinExistence type="inferred from homology"/>
<feature type="binding site" evidence="13">
    <location>
        <position position="259"/>
    </location>
    <ligand>
        <name>Mg(2+)</name>
        <dbReference type="ChEBI" id="CHEBI:18420"/>
        <note>shared with beta subunit</note>
    </ligand>
</feature>
<dbReference type="Pfam" id="PF01409">
    <property type="entry name" value="tRNA-synt_2d"/>
    <property type="match status" value="1"/>
</dbReference>
<dbReference type="SUPFAM" id="SSF55681">
    <property type="entry name" value="Class II aaRS and biotin synthetases"/>
    <property type="match status" value="1"/>
</dbReference>
<dbReference type="GO" id="GO:0000049">
    <property type="term" value="F:tRNA binding"/>
    <property type="evidence" value="ECO:0007669"/>
    <property type="project" value="InterPro"/>
</dbReference>
<comment type="subunit">
    <text evidence="3 13">Tetramer of two alpha and two beta subunits.</text>
</comment>
<evidence type="ECO:0000313" key="15">
    <source>
        <dbReference type="EMBL" id="TQE96179.1"/>
    </source>
</evidence>
<protein>
    <recommendedName>
        <fullName evidence="13">Phenylalanine--tRNA ligase alpha subunit</fullName>
        <ecNumber evidence="13">6.1.1.20</ecNumber>
    </recommendedName>
    <alternativeName>
        <fullName evidence="13">Phenylalanyl-tRNA synthetase alpha subunit</fullName>
        <shortName evidence="13">PheRS</shortName>
    </alternativeName>
</protein>
<keyword evidence="5 13" id="KW-0436">Ligase</keyword>
<dbReference type="Proteomes" id="UP000317371">
    <property type="component" value="Unassembled WGS sequence"/>
</dbReference>
<dbReference type="InterPro" id="IPR022911">
    <property type="entry name" value="Phe_tRNA_ligase_alpha1_bac"/>
</dbReference>
<keyword evidence="16" id="KW-1185">Reference proteome</keyword>
<dbReference type="OrthoDB" id="9800719at2"/>
<name>A0A540VHD2_9CHLR</name>
<evidence type="ECO:0000256" key="10">
    <source>
        <dbReference type="ARBA" id="ARBA00022917"/>
    </source>
</evidence>
<evidence type="ECO:0000256" key="9">
    <source>
        <dbReference type="ARBA" id="ARBA00022842"/>
    </source>
</evidence>
<keyword evidence="6 13" id="KW-0479">Metal-binding</keyword>
<evidence type="ECO:0000256" key="8">
    <source>
        <dbReference type="ARBA" id="ARBA00022840"/>
    </source>
</evidence>
<dbReference type="PROSITE" id="PS50862">
    <property type="entry name" value="AA_TRNA_LIGASE_II"/>
    <property type="match status" value="1"/>
</dbReference>
<evidence type="ECO:0000256" key="11">
    <source>
        <dbReference type="ARBA" id="ARBA00023146"/>
    </source>
</evidence>
<dbReference type="GO" id="GO:0004826">
    <property type="term" value="F:phenylalanine-tRNA ligase activity"/>
    <property type="evidence" value="ECO:0007669"/>
    <property type="project" value="UniProtKB-UniRule"/>
</dbReference>
<dbReference type="InterPro" id="IPR045864">
    <property type="entry name" value="aa-tRNA-synth_II/BPL/LPL"/>
</dbReference>
<dbReference type="AlphaFoldDB" id="A0A540VHD2"/>
<evidence type="ECO:0000256" key="6">
    <source>
        <dbReference type="ARBA" id="ARBA00022723"/>
    </source>
</evidence>
<evidence type="ECO:0000256" key="13">
    <source>
        <dbReference type="HAMAP-Rule" id="MF_00281"/>
    </source>
</evidence>
<reference evidence="15 16" key="1">
    <citation type="submission" date="2019-06" db="EMBL/GenBank/DDBJ databases">
        <title>Genome sequence of Litorilinea aerophila BAA-2444.</title>
        <authorList>
            <person name="Maclea K.S."/>
            <person name="Maurais E.G."/>
            <person name="Iannazzi L.C."/>
        </authorList>
    </citation>
    <scope>NUCLEOTIDE SEQUENCE [LARGE SCALE GENOMIC DNA]</scope>
    <source>
        <strain evidence="15 16">ATCC BAA-2444</strain>
    </source>
</reference>
<keyword evidence="9 13" id="KW-0460">Magnesium</keyword>
<evidence type="ECO:0000259" key="14">
    <source>
        <dbReference type="PROSITE" id="PS50862"/>
    </source>
</evidence>
<dbReference type="FunCoup" id="A0A540VHD2">
    <property type="interactions" value="485"/>
</dbReference>
<keyword evidence="7 13" id="KW-0547">Nucleotide-binding</keyword>
<dbReference type="InterPro" id="IPR004529">
    <property type="entry name" value="Phe-tRNA-synth_IIc_asu"/>
</dbReference>
<evidence type="ECO:0000256" key="12">
    <source>
        <dbReference type="ARBA" id="ARBA00049255"/>
    </source>
</evidence>
<dbReference type="CDD" id="cd00496">
    <property type="entry name" value="PheRS_alpha_core"/>
    <property type="match status" value="1"/>
</dbReference>
<feature type="domain" description="Aminoacyl-transfer RNA synthetases class-II family profile" evidence="14">
    <location>
        <begin position="118"/>
        <end position="319"/>
    </location>
</feature>
<dbReference type="Pfam" id="PF02912">
    <property type="entry name" value="Phe_tRNA-synt_N"/>
    <property type="match status" value="1"/>
</dbReference>
<dbReference type="PANTHER" id="PTHR11538:SF41">
    <property type="entry name" value="PHENYLALANINE--TRNA LIGASE, MITOCHONDRIAL"/>
    <property type="match status" value="1"/>
</dbReference>
<organism evidence="15 16">
    <name type="scientific">Litorilinea aerophila</name>
    <dbReference type="NCBI Taxonomy" id="1204385"/>
    <lineage>
        <taxon>Bacteria</taxon>
        <taxon>Bacillati</taxon>
        <taxon>Chloroflexota</taxon>
        <taxon>Caldilineae</taxon>
        <taxon>Caldilineales</taxon>
        <taxon>Caldilineaceae</taxon>
        <taxon>Litorilinea</taxon>
    </lineage>
</organism>
<keyword evidence="4 13" id="KW-0963">Cytoplasm</keyword>
<keyword evidence="10 13" id="KW-0648">Protein biosynthesis</keyword>
<sequence length="345" mass="38938">MSDLLQQLEALQEKALAELAQASTTEETRAWYGEYLGRKGQVTALLSGLGQLPREERPVVGKAANQVKMALEAALQQRQEAIALAEMERALEHEHVDVTVPGRRPVVGKYHPTTAALREIVDIFVQMGFQVYDAREVETDAYNFELLNFPPGHPAREMQDTFFTTNPDVILRTHTSPGQIHAMREYAPEPIRVILPGKCYRNEDVTARSEMMFYQVEGLAIGKNITFSDLKGVLLNFANQMYGEGRRIRFRKSYFPFTEPSVEVDVDCILCGAQGCRMCKYTGWLEILGAGMVHPVVLRNGGYDPAVFSGFAFGMGIERQAILKRGIDDIRYFYENDVRFLERVA</sequence>
<dbReference type="InterPro" id="IPR010978">
    <property type="entry name" value="tRNA-bd_arm"/>
</dbReference>
<dbReference type="EC" id="6.1.1.20" evidence="13"/>
<gene>
    <name evidence="13 15" type="primary">pheS</name>
    <name evidence="15" type="ORF">FKZ61_08855</name>
</gene>
<dbReference type="PANTHER" id="PTHR11538">
    <property type="entry name" value="PHENYLALANYL-TRNA SYNTHETASE"/>
    <property type="match status" value="1"/>
</dbReference>
<comment type="caution">
    <text evidence="15">The sequence shown here is derived from an EMBL/GenBank/DDBJ whole genome shotgun (WGS) entry which is preliminary data.</text>
</comment>
<keyword evidence="8 13" id="KW-0067">ATP-binding</keyword>
<dbReference type="HAMAP" id="MF_00281">
    <property type="entry name" value="Phe_tRNA_synth_alpha1"/>
    <property type="match status" value="1"/>
</dbReference>
<dbReference type="Gene3D" id="3.30.930.10">
    <property type="entry name" value="Bira Bifunctional Protein, Domain 2"/>
    <property type="match status" value="1"/>
</dbReference>